<organism evidence="1 2">
    <name type="scientific">Blyttiomyces helicus</name>
    <dbReference type="NCBI Taxonomy" id="388810"/>
    <lineage>
        <taxon>Eukaryota</taxon>
        <taxon>Fungi</taxon>
        <taxon>Fungi incertae sedis</taxon>
        <taxon>Chytridiomycota</taxon>
        <taxon>Chytridiomycota incertae sedis</taxon>
        <taxon>Chytridiomycetes</taxon>
        <taxon>Chytridiomycetes incertae sedis</taxon>
        <taxon>Blyttiomyces</taxon>
    </lineage>
</organism>
<reference evidence="2" key="1">
    <citation type="journal article" date="2018" name="Nat. Microbiol.">
        <title>Leveraging single-cell genomics to expand the fungal tree of life.</title>
        <authorList>
            <person name="Ahrendt S.R."/>
            <person name="Quandt C.A."/>
            <person name="Ciobanu D."/>
            <person name="Clum A."/>
            <person name="Salamov A."/>
            <person name="Andreopoulos B."/>
            <person name="Cheng J.F."/>
            <person name="Woyke T."/>
            <person name="Pelin A."/>
            <person name="Henrissat B."/>
            <person name="Reynolds N.K."/>
            <person name="Benny G.L."/>
            <person name="Smith M.E."/>
            <person name="James T.Y."/>
            <person name="Grigoriev I.V."/>
        </authorList>
    </citation>
    <scope>NUCLEOTIDE SEQUENCE [LARGE SCALE GENOMIC DNA]</scope>
</reference>
<proteinExistence type="predicted"/>
<evidence type="ECO:0000313" key="1">
    <source>
        <dbReference type="EMBL" id="RKO82920.1"/>
    </source>
</evidence>
<dbReference type="Pfam" id="PF12505">
    <property type="entry name" value="DUF3712"/>
    <property type="match status" value="1"/>
</dbReference>
<accession>A0A4P9VXA9</accession>
<protein>
    <submittedName>
        <fullName evidence="1">Uncharacterized protein</fullName>
    </submittedName>
</protein>
<dbReference type="AlphaFoldDB" id="A0A4P9VXA9"/>
<dbReference type="PANTHER" id="PTHR35895:SF1">
    <property type="entry name" value="LIPID-BINDING SERUM GLYCOPROTEIN C-TERMINAL DOMAIN-CONTAINING PROTEIN"/>
    <property type="match status" value="1"/>
</dbReference>
<keyword evidence="2" id="KW-1185">Reference proteome</keyword>
<dbReference type="EMBL" id="ML001914">
    <property type="protein sequence ID" value="RKO82920.1"/>
    <property type="molecule type" value="Genomic_DNA"/>
</dbReference>
<dbReference type="PANTHER" id="PTHR35895">
    <property type="entry name" value="CHROMOSOME 16, WHOLE GENOME SHOTGUN SEQUENCE"/>
    <property type="match status" value="1"/>
</dbReference>
<dbReference type="OrthoDB" id="2149180at2759"/>
<dbReference type="InterPro" id="IPR046368">
    <property type="entry name" value="Tag1"/>
</dbReference>
<dbReference type="GO" id="GO:0000329">
    <property type="term" value="C:fungal-type vacuole membrane"/>
    <property type="evidence" value="ECO:0007669"/>
    <property type="project" value="InterPro"/>
</dbReference>
<gene>
    <name evidence="1" type="ORF">BDK51DRAFT_37146</name>
</gene>
<evidence type="ECO:0000313" key="2">
    <source>
        <dbReference type="Proteomes" id="UP000269721"/>
    </source>
</evidence>
<dbReference type="Proteomes" id="UP000269721">
    <property type="component" value="Unassembled WGS sequence"/>
</dbReference>
<dbReference type="InterPro" id="IPR022185">
    <property type="entry name" value="DUF3712"/>
</dbReference>
<sequence>MQAFANLTNVDFAAVKGAEDTFLQLIRGVTEATGFVPIIFNGEANMKVSISNPSPYELCFNGITFDTETTLTGFGGLTQAEVLSTPQLVGGSPETGLHLKLDLFINNPSNVKLSAGEVTLALQYEGVTVGSVVFDNLVLNRGQNFFNQVDSFFNPDLSDPAAKQAGFNLLSAFAGGSDNIIVNVVGTANSSPISSLIPALATLNIPVRLPSNKIPLLDNLFLLSNKLASLDAVLVSNNPFSTPLSIVGIDSSILLPADAAASATLNPKHLPVGTSLATINFKFPSASPYAFEAGQKNVRSNPVPLTAVAIGQLHPDPLVQGNLASTDLPISTNTNFTVDVGGSDQ</sequence>
<name>A0A4P9VXA9_9FUNG</name>